<feature type="region of interest" description="Disordered" evidence="1">
    <location>
        <begin position="148"/>
        <end position="185"/>
    </location>
</feature>
<keyword evidence="2" id="KW-0472">Membrane</keyword>
<gene>
    <name evidence="4" type="ORF">CC86DRAFT_455014</name>
</gene>
<evidence type="ECO:0000313" key="5">
    <source>
        <dbReference type="Proteomes" id="UP000799424"/>
    </source>
</evidence>
<evidence type="ECO:0000313" key="4">
    <source>
        <dbReference type="EMBL" id="KAF2827325.1"/>
    </source>
</evidence>
<name>A0A6A7A430_9PLEO</name>
<dbReference type="OrthoDB" id="9986966at2759"/>
<evidence type="ECO:0000256" key="2">
    <source>
        <dbReference type="SAM" id="Phobius"/>
    </source>
</evidence>
<dbReference type="SUPFAM" id="SSF50370">
    <property type="entry name" value="Ricin B-like lectins"/>
    <property type="match status" value="1"/>
</dbReference>
<feature type="region of interest" description="Disordered" evidence="1">
    <location>
        <begin position="223"/>
        <end position="244"/>
    </location>
</feature>
<reference evidence="4" key="1">
    <citation type="journal article" date="2020" name="Stud. Mycol.">
        <title>101 Dothideomycetes genomes: a test case for predicting lifestyles and emergence of pathogens.</title>
        <authorList>
            <person name="Haridas S."/>
            <person name="Albert R."/>
            <person name="Binder M."/>
            <person name="Bloem J."/>
            <person name="Labutti K."/>
            <person name="Salamov A."/>
            <person name="Andreopoulos B."/>
            <person name="Baker S."/>
            <person name="Barry K."/>
            <person name="Bills G."/>
            <person name="Bluhm B."/>
            <person name="Cannon C."/>
            <person name="Castanera R."/>
            <person name="Culley D."/>
            <person name="Daum C."/>
            <person name="Ezra D."/>
            <person name="Gonzalez J."/>
            <person name="Henrissat B."/>
            <person name="Kuo A."/>
            <person name="Liang C."/>
            <person name="Lipzen A."/>
            <person name="Lutzoni F."/>
            <person name="Magnuson J."/>
            <person name="Mondo S."/>
            <person name="Nolan M."/>
            <person name="Ohm R."/>
            <person name="Pangilinan J."/>
            <person name="Park H.-J."/>
            <person name="Ramirez L."/>
            <person name="Alfaro M."/>
            <person name="Sun H."/>
            <person name="Tritt A."/>
            <person name="Yoshinaga Y."/>
            <person name="Zwiers L.-H."/>
            <person name="Turgeon B."/>
            <person name="Goodwin S."/>
            <person name="Spatafora J."/>
            <person name="Crous P."/>
            <person name="Grigoriev I."/>
        </authorList>
    </citation>
    <scope>NUCLEOTIDE SEQUENCE</scope>
    <source>
        <strain evidence="4">CBS 113818</strain>
    </source>
</reference>
<dbReference type="Pfam" id="PF14200">
    <property type="entry name" value="RicinB_lectin_2"/>
    <property type="match status" value="1"/>
</dbReference>
<dbReference type="AlphaFoldDB" id="A0A6A7A430"/>
<keyword evidence="2" id="KW-0812">Transmembrane</keyword>
<keyword evidence="5" id="KW-1185">Reference proteome</keyword>
<dbReference type="Gene3D" id="2.80.10.50">
    <property type="match status" value="1"/>
</dbReference>
<feature type="domain" description="Ricin B lectin" evidence="3">
    <location>
        <begin position="42"/>
        <end position="119"/>
    </location>
</feature>
<evidence type="ECO:0000259" key="3">
    <source>
        <dbReference type="Pfam" id="PF14200"/>
    </source>
</evidence>
<accession>A0A6A7A430</accession>
<feature type="transmembrane region" description="Helical" evidence="2">
    <location>
        <begin position="192"/>
        <end position="216"/>
    </location>
</feature>
<dbReference type="CDD" id="cd00161">
    <property type="entry name" value="beta-trefoil_Ricin-like"/>
    <property type="match status" value="1"/>
</dbReference>
<organism evidence="4 5">
    <name type="scientific">Ophiobolus disseminans</name>
    <dbReference type="NCBI Taxonomy" id="1469910"/>
    <lineage>
        <taxon>Eukaryota</taxon>
        <taxon>Fungi</taxon>
        <taxon>Dikarya</taxon>
        <taxon>Ascomycota</taxon>
        <taxon>Pezizomycotina</taxon>
        <taxon>Dothideomycetes</taxon>
        <taxon>Pleosporomycetidae</taxon>
        <taxon>Pleosporales</taxon>
        <taxon>Pleosporineae</taxon>
        <taxon>Phaeosphaeriaceae</taxon>
        <taxon>Ophiobolus</taxon>
    </lineage>
</organism>
<sequence>MTEFQAGKRYILTNSLIGSTNALATTSANDTVIVIPSKTDISQKWYFVETSKSGYYRLHTEQKGDFAALDVVRWTDALELHMYSVQDNTGQLWRLNKQDDGSYKINNQFTGSDLYLDIVKDTLQPTLAARDGPGQRWALSQVGSIPTATLSPSRLPTGSMTTITTTPTMSTVSGSNSATPSAAGSSSGLSKAAIGGIAAGGGALVLALIAGGLILLKRHNDKKRNNGVAQNPPAMTSRPLLRVS</sequence>
<dbReference type="InterPro" id="IPR035992">
    <property type="entry name" value="Ricin_B-like_lectins"/>
</dbReference>
<dbReference type="EMBL" id="MU006224">
    <property type="protein sequence ID" value="KAF2827325.1"/>
    <property type="molecule type" value="Genomic_DNA"/>
</dbReference>
<proteinExistence type="predicted"/>
<dbReference type="Proteomes" id="UP000799424">
    <property type="component" value="Unassembled WGS sequence"/>
</dbReference>
<dbReference type="InterPro" id="IPR000772">
    <property type="entry name" value="Ricin_B_lectin"/>
</dbReference>
<feature type="compositionally biased region" description="Low complexity" evidence="1">
    <location>
        <begin position="156"/>
        <end position="185"/>
    </location>
</feature>
<keyword evidence="2" id="KW-1133">Transmembrane helix</keyword>
<evidence type="ECO:0000256" key="1">
    <source>
        <dbReference type="SAM" id="MobiDB-lite"/>
    </source>
</evidence>
<protein>
    <recommendedName>
        <fullName evidence="3">Ricin B lectin domain-containing protein</fullName>
    </recommendedName>
</protein>